<keyword evidence="7 8" id="KW-0449">Lipoprotein</keyword>
<evidence type="ECO:0000256" key="8">
    <source>
        <dbReference type="RuleBase" id="RU363105"/>
    </source>
</evidence>
<accession>I0FEM4</accession>
<dbReference type="Proteomes" id="UP000005212">
    <property type="component" value="Plasmid unnamed16"/>
</dbReference>
<keyword evidence="6 8" id="KW-0998">Cell outer membrane</keyword>
<dbReference type="HOGENOM" id="CLU_054711_0_2_12"/>
<comment type="subcellular location">
    <subcellularLocation>
        <location evidence="2 8">Cell outer membrane</location>
        <topology evidence="2 8">Lipid-anchor</topology>
    </subcellularLocation>
</comment>
<reference evidence="10 11" key="1">
    <citation type="journal article" date="2012" name="J. Bacteriol.">
        <title>Complete Genome Sequence of Borrelia crocidurae.</title>
        <authorList>
            <person name="Elbir H."/>
            <person name="Gimenez G."/>
            <person name="Robert C."/>
            <person name="Bergstrom S."/>
            <person name="Cutler S."/>
            <person name="Raoult D."/>
            <person name="Drancourt M."/>
        </authorList>
    </citation>
    <scope>NUCLEOTIDE SEQUENCE [LARGE SCALE GENOMIC DNA]</scope>
    <source>
        <strain evidence="10 11">Achema</strain>
        <plasmid evidence="11">unnamed16</plasmid>
    </source>
</reference>
<comment type="function">
    <text evidence="1 8">The Vlp and Vsp proteins are antigenically distinct proteins, only one vlp or vsp gene is transcriptionally active at any one time. Switching between these genes is a mechanism of host immune response evasion.</text>
</comment>
<dbReference type="InterPro" id="IPR000680">
    <property type="entry name" value="Borrelia_lipo"/>
</dbReference>
<dbReference type="GO" id="GO:0009279">
    <property type="term" value="C:cell outer membrane"/>
    <property type="evidence" value="ECO:0007669"/>
    <property type="project" value="UniProtKB-SubCell"/>
</dbReference>
<dbReference type="EMBL" id="CP003442">
    <property type="protein sequence ID" value="AFI31930.1"/>
    <property type="molecule type" value="Genomic_DNA"/>
</dbReference>
<evidence type="ECO:0000256" key="9">
    <source>
        <dbReference type="SAM" id="MobiDB-lite"/>
    </source>
</evidence>
<keyword evidence="5 8" id="KW-0564">Palmitate</keyword>
<dbReference type="PATRIC" id="fig|1155096.3.peg.1182"/>
<evidence type="ECO:0000313" key="11">
    <source>
        <dbReference type="Proteomes" id="UP000005212"/>
    </source>
</evidence>
<evidence type="ECO:0000256" key="5">
    <source>
        <dbReference type="ARBA" id="ARBA00023139"/>
    </source>
</evidence>
<keyword evidence="3" id="KW-0732">Signal</keyword>
<evidence type="ECO:0000256" key="3">
    <source>
        <dbReference type="ARBA" id="ARBA00022729"/>
    </source>
</evidence>
<organism evidence="10 11">
    <name type="scientific">Borrelia crocidurae (strain Achema)</name>
    <dbReference type="NCBI Taxonomy" id="1155096"/>
    <lineage>
        <taxon>Bacteria</taxon>
        <taxon>Pseudomonadati</taxon>
        <taxon>Spirochaetota</taxon>
        <taxon>Spirochaetia</taxon>
        <taxon>Spirochaetales</taxon>
        <taxon>Borreliaceae</taxon>
        <taxon>Borrelia</taxon>
    </lineage>
</organism>
<keyword evidence="4 8" id="KW-0472">Membrane</keyword>
<feature type="compositionally biased region" description="Basic and acidic residues" evidence="9">
    <location>
        <begin position="133"/>
        <end position="147"/>
    </location>
</feature>
<dbReference type="Pfam" id="PF00921">
    <property type="entry name" value="Lipoprotein_2"/>
    <property type="match status" value="1"/>
</dbReference>
<keyword evidence="10" id="KW-0614">Plasmid</keyword>
<dbReference type="AlphaFoldDB" id="I0FEM4"/>
<name>I0FEM4_BORCA</name>
<dbReference type="KEGG" id="bcw:Q7M_1474"/>
<feature type="region of interest" description="Disordered" evidence="9">
    <location>
        <begin position="130"/>
        <end position="155"/>
    </location>
</feature>
<evidence type="ECO:0000256" key="7">
    <source>
        <dbReference type="ARBA" id="ARBA00023288"/>
    </source>
</evidence>
<reference evidence="11" key="2">
    <citation type="submission" date="2012-03" db="EMBL/GenBank/DDBJ databases">
        <title>Complete genome sequence of Borrelia crocidurae.</title>
        <authorList>
            <person name="Elbir H."/>
            <person name="Gimenez G."/>
            <person name="Robert C."/>
            <person name="Raoult D."/>
            <person name="Drancourt M."/>
        </authorList>
    </citation>
    <scope>NUCLEOTIDE SEQUENCE [LARGE SCALE GENOMIC DNA]</scope>
    <source>
        <strain evidence="11">Achema</strain>
        <plasmid evidence="11">unnamed16</plasmid>
    </source>
</reference>
<evidence type="ECO:0000313" key="10">
    <source>
        <dbReference type="EMBL" id="AFI31930.1"/>
    </source>
</evidence>
<evidence type="ECO:0000256" key="6">
    <source>
        <dbReference type="ARBA" id="ARBA00023237"/>
    </source>
</evidence>
<geneLocation type="plasmid" evidence="11">
    <name>unnamed16</name>
</geneLocation>
<evidence type="ECO:0000256" key="1">
    <source>
        <dbReference type="ARBA" id="ARBA00003932"/>
    </source>
</evidence>
<evidence type="ECO:0000256" key="4">
    <source>
        <dbReference type="ARBA" id="ARBA00023136"/>
    </source>
</evidence>
<evidence type="ECO:0000256" key="2">
    <source>
        <dbReference type="ARBA" id="ARBA00004459"/>
    </source>
</evidence>
<sequence length="300" mass="29705">MFSLGDMVGSVLGLNVNSKKSDVGKYFKTVQDTVQGIKDGLNKIVAEMKKDGNSNLAATETAVNKLVSGTLDKIIDGAKTASEAIGGASDPIGDVVTAGADAKGIGGDVTELVKGIKTIVEVVLGEKGNADAGDNKKAEDGNSERNNDGASKLFDGNTGAGADAKKAVADGSKAVGSVSGADILKAIIKNDGGAYKLAKNSGAIAQVGVDAPKDAEVAGGIALRAMAKNGKFANGAANADVSAAVKGAAVSSVSKALDILTIGIRRAIDLGLKGVKEAMKTNTGATAIASGKSGSSSQNQ</sequence>
<gene>
    <name evidence="10" type="ordered locus">Q7M_1474</name>
</gene>
<proteinExistence type="predicted"/>
<protein>
    <recommendedName>
        <fullName evidence="8">Variable large protein</fullName>
    </recommendedName>
</protein>
<dbReference type="SUPFAM" id="SSF74748">
    <property type="entry name" value="Variable surface antigen VlsE"/>
    <property type="match status" value="1"/>
</dbReference>